<keyword evidence="2" id="KW-0812">Transmembrane</keyword>
<feature type="compositionally biased region" description="Polar residues" evidence="1">
    <location>
        <begin position="42"/>
        <end position="61"/>
    </location>
</feature>
<keyword evidence="2" id="KW-0472">Membrane</keyword>
<evidence type="ECO:0000313" key="4">
    <source>
        <dbReference type="Proteomes" id="UP001055108"/>
    </source>
</evidence>
<evidence type="ECO:0000256" key="1">
    <source>
        <dbReference type="SAM" id="MobiDB-lite"/>
    </source>
</evidence>
<organism evidence="3 4">
    <name type="scientific">Methylobacterium gregans</name>
    <dbReference type="NCBI Taxonomy" id="374424"/>
    <lineage>
        <taxon>Bacteria</taxon>
        <taxon>Pseudomonadati</taxon>
        <taxon>Pseudomonadota</taxon>
        <taxon>Alphaproteobacteria</taxon>
        <taxon>Hyphomicrobiales</taxon>
        <taxon>Methylobacteriaceae</taxon>
        <taxon>Methylobacterium</taxon>
    </lineage>
</organism>
<name>A0AA37HRW3_9HYPH</name>
<dbReference type="EMBL" id="BPQM01000098">
    <property type="protein sequence ID" value="GJD80495.1"/>
    <property type="molecule type" value="Genomic_DNA"/>
</dbReference>
<reference evidence="3" key="2">
    <citation type="submission" date="2021-08" db="EMBL/GenBank/DDBJ databases">
        <authorList>
            <person name="Tani A."/>
            <person name="Ola A."/>
            <person name="Ogura Y."/>
            <person name="Katsura K."/>
            <person name="Hayashi T."/>
        </authorList>
    </citation>
    <scope>NUCLEOTIDE SEQUENCE</scope>
    <source>
        <strain evidence="3">NBRC 103626</strain>
    </source>
</reference>
<dbReference type="RefSeq" id="WP_238304350.1">
    <property type="nucleotide sequence ID" value="NZ_BPQM01000098.1"/>
</dbReference>
<keyword evidence="2" id="KW-1133">Transmembrane helix</keyword>
<proteinExistence type="predicted"/>
<keyword evidence="4" id="KW-1185">Reference proteome</keyword>
<dbReference type="Proteomes" id="UP001055108">
    <property type="component" value="Unassembled WGS sequence"/>
</dbReference>
<reference evidence="3" key="1">
    <citation type="journal article" date="2016" name="Front. Microbiol.">
        <title>Genome Sequence of the Piezophilic, Mesophilic Sulfate-Reducing Bacterium Desulfovibrio indicus J2T.</title>
        <authorList>
            <person name="Cao J."/>
            <person name="Maignien L."/>
            <person name="Shao Z."/>
            <person name="Alain K."/>
            <person name="Jebbar M."/>
        </authorList>
    </citation>
    <scope>NUCLEOTIDE SEQUENCE</scope>
    <source>
        <strain evidence="3">NBRC 103626</strain>
    </source>
</reference>
<protein>
    <submittedName>
        <fullName evidence="3">Uncharacterized protein</fullName>
    </submittedName>
</protein>
<feature type="compositionally biased region" description="Low complexity" evidence="1">
    <location>
        <begin position="62"/>
        <end position="77"/>
    </location>
</feature>
<evidence type="ECO:0000313" key="3">
    <source>
        <dbReference type="EMBL" id="GJD80495.1"/>
    </source>
</evidence>
<gene>
    <name evidence="3" type="ORF">NBEOAGPD_3736</name>
</gene>
<feature type="transmembrane region" description="Helical" evidence="2">
    <location>
        <begin position="20"/>
        <end position="40"/>
    </location>
</feature>
<feature type="region of interest" description="Disordered" evidence="1">
    <location>
        <begin position="40"/>
        <end position="96"/>
    </location>
</feature>
<evidence type="ECO:0000256" key="2">
    <source>
        <dbReference type="SAM" id="Phobius"/>
    </source>
</evidence>
<dbReference type="AlphaFoldDB" id="A0AA37HRW3"/>
<comment type="caution">
    <text evidence="3">The sequence shown here is derived from an EMBL/GenBank/DDBJ whole genome shotgun (WGS) entry which is preliminary data.</text>
</comment>
<sequence length="96" mass="9921">MANQLSGQEGRPGKRGQPVLIVLNLSVGLMLAALAGQMMWQGGNSDSDYAKQSQDASRKQVTGSESGSSNTPSSTNSAMVPSAKPVYPQPSKPSAN</sequence>
<accession>A0AA37HRW3</accession>
<feature type="compositionally biased region" description="Pro residues" evidence="1">
    <location>
        <begin position="87"/>
        <end position="96"/>
    </location>
</feature>